<sequence>MDVLSRMINLLRSSGEIDAFSGPCRTHPVSHLAYADDFLIFSTVRLHSTKRLAEVLDLFSRASALQINRGKSHVFHARPRPKSVIQKTERIKGLPVFSSFVHWAARMGVGRRPVGRFRPQLDKISTDCGWAL</sequence>
<dbReference type="OrthoDB" id="442680at2759"/>
<gene>
    <name evidence="1" type="ORF">HPP92_008703</name>
</gene>
<proteinExistence type="predicted"/>
<comment type="caution">
    <text evidence="1">The sequence shown here is derived from an EMBL/GenBank/DDBJ whole genome shotgun (WGS) entry which is preliminary data.</text>
</comment>
<organism evidence="1 2">
    <name type="scientific">Vanilla planifolia</name>
    <name type="common">Vanilla</name>
    <dbReference type="NCBI Taxonomy" id="51239"/>
    <lineage>
        <taxon>Eukaryota</taxon>
        <taxon>Viridiplantae</taxon>
        <taxon>Streptophyta</taxon>
        <taxon>Embryophyta</taxon>
        <taxon>Tracheophyta</taxon>
        <taxon>Spermatophyta</taxon>
        <taxon>Magnoliopsida</taxon>
        <taxon>Liliopsida</taxon>
        <taxon>Asparagales</taxon>
        <taxon>Orchidaceae</taxon>
        <taxon>Vanilloideae</taxon>
        <taxon>Vanilleae</taxon>
        <taxon>Vanilla</taxon>
    </lineage>
</organism>
<evidence type="ECO:0008006" key="3">
    <source>
        <dbReference type="Google" id="ProtNLM"/>
    </source>
</evidence>
<reference evidence="1 2" key="1">
    <citation type="journal article" date="2020" name="Nat. Food">
        <title>A phased Vanilla planifolia genome enables genetic improvement of flavour and production.</title>
        <authorList>
            <person name="Hasing T."/>
            <person name="Tang H."/>
            <person name="Brym M."/>
            <person name="Khazi F."/>
            <person name="Huang T."/>
            <person name="Chambers A.H."/>
        </authorList>
    </citation>
    <scope>NUCLEOTIDE SEQUENCE [LARGE SCALE GENOMIC DNA]</scope>
    <source>
        <tissue evidence="1">Leaf</tissue>
    </source>
</reference>
<evidence type="ECO:0000313" key="1">
    <source>
        <dbReference type="EMBL" id="KAG0484624.1"/>
    </source>
</evidence>
<dbReference type="EMBL" id="JADCNL010000004">
    <property type="protein sequence ID" value="KAG0484624.1"/>
    <property type="molecule type" value="Genomic_DNA"/>
</dbReference>
<dbReference type="Proteomes" id="UP000636800">
    <property type="component" value="Unassembled WGS sequence"/>
</dbReference>
<dbReference type="AlphaFoldDB" id="A0A835R575"/>
<evidence type="ECO:0000313" key="2">
    <source>
        <dbReference type="Proteomes" id="UP000636800"/>
    </source>
</evidence>
<name>A0A835R575_VANPL</name>
<accession>A0A835R575</accession>
<protein>
    <recommendedName>
        <fullName evidence="3">Reverse transcriptase domain-containing protein</fullName>
    </recommendedName>
</protein>
<keyword evidence="2" id="KW-1185">Reference proteome</keyword>